<evidence type="ECO:0000259" key="2">
    <source>
        <dbReference type="Pfam" id="PF18075"/>
    </source>
</evidence>
<dbReference type="Pfam" id="PF18075">
    <property type="entry name" value="FtsX_ECD"/>
    <property type="match status" value="1"/>
</dbReference>
<accession>A0ABQ5R7K4</accession>
<keyword evidence="4" id="KW-1185">Reference proteome</keyword>
<evidence type="ECO:0000313" key="4">
    <source>
        <dbReference type="Proteomes" id="UP001144280"/>
    </source>
</evidence>
<gene>
    <name evidence="3" type="ORF">Pa4123_78360</name>
</gene>
<dbReference type="Proteomes" id="UP001144280">
    <property type="component" value="Unassembled WGS sequence"/>
</dbReference>
<evidence type="ECO:0000313" key="3">
    <source>
        <dbReference type="EMBL" id="GLI02558.1"/>
    </source>
</evidence>
<keyword evidence="1" id="KW-1133">Transmembrane helix</keyword>
<dbReference type="InterPro" id="IPR040690">
    <property type="entry name" value="FtsX_ECD"/>
</dbReference>
<comment type="caution">
    <text evidence="3">The sequence shown here is derived from an EMBL/GenBank/DDBJ whole genome shotgun (WGS) entry which is preliminary data.</text>
</comment>
<feature type="transmembrane region" description="Helical" evidence="1">
    <location>
        <begin position="41"/>
        <end position="62"/>
    </location>
</feature>
<name>A0ABQ5R7K4_9ACTN</name>
<proteinExistence type="predicted"/>
<dbReference type="RefSeq" id="WP_281904133.1">
    <property type="nucleotide sequence ID" value="NZ_BSDI01000064.1"/>
</dbReference>
<feature type="domain" description="FtsX extracellular" evidence="2">
    <location>
        <begin position="90"/>
        <end position="181"/>
    </location>
</feature>
<keyword evidence="1" id="KW-0472">Membrane</keyword>
<sequence>MRDSLRTLFDRVLEDEPPQPPHELARAAMTSGGRLRDRRRLLAGGGVAGVATALVAVIGLSASPAPATEPAKAVAMAMRPACTDAARNLVEAAIFLRADVTDEQRAALDESLRSDSRATEVRYESGQAAYEKFKRMYRDAPDLVAAVKPEQLPDAFRVKLDRPSQYGRFVEEFQGRPGVESAAVGVCTEEAE</sequence>
<reference evidence="3" key="1">
    <citation type="submission" date="2022-12" db="EMBL/GenBank/DDBJ databases">
        <title>New Phytohabitans aurantiacus sp. RD004123 nov., an actinomycete isolated from soil.</title>
        <authorList>
            <person name="Triningsih D.W."/>
            <person name="Harunari E."/>
            <person name="Igarashi Y."/>
        </authorList>
    </citation>
    <scope>NUCLEOTIDE SEQUENCE</scope>
    <source>
        <strain evidence="3">RD004123</strain>
    </source>
</reference>
<evidence type="ECO:0000256" key="1">
    <source>
        <dbReference type="SAM" id="Phobius"/>
    </source>
</evidence>
<dbReference type="Gene3D" id="3.30.70.3040">
    <property type="match status" value="1"/>
</dbReference>
<organism evidence="3 4">
    <name type="scientific">Phytohabitans aurantiacus</name>
    <dbReference type="NCBI Taxonomy" id="3016789"/>
    <lineage>
        <taxon>Bacteria</taxon>
        <taxon>Bacillati</taxon>
        <taxon>Actinomycetota</taxon>
        <taxon>Actinomycetes</taxon>
        <taxon>Micromonosporales</taxon>
        <taxon>Micromonosporaceae</taxon>
    </lineage>
</organism>
<dbReference type="EMBL" id="BSDI01000064">
    <property type="protein sequence ID" value="GLI02558.1"/>
    <property type="molecule type" value="Genomic_DNA"/>
</dbReference>
<protein>
    <recommendedName>
        <fullName evidence="2">FtsX extracellular domain-containing protein</fullName>
    </recommendedName>
</protein>
<keyword evidence="1" id="KW-0812">Transmembrane</keyword>